<sequence>MADAVPAKLKPLQLAPFAKRAAQLERFKPIITYWLRFHIVQKIIGAGLHSADAECTAYTTDLMEKLEQTKADMPGEDALLDDLAASAYCEQFALQTFGKGDKDMTENKVTATTADTLMAASTFLDILGIWKKDDPEIASKTKYAKYHALRIIKAIKAGEDPNATNPVQEQQQQPPTPPLLDPTDPEVQSINQAASQPQPPATNPYQAYVEPAPNTETQPSPTFSAPKVSPPPNLPTVPSGYTANAHDDVSPISQPAPSRQGSVVSVGGGYFPRTDAPPTFTSDNTAPSLPTAPSTGGNPLTASLGGPDGTGTPGATPPHPAPSDPASFYQNPASPPAVVQPPQASPLNPYASPPQQPQQHFQTPSPQPPQQPYHMPQTVAPSQQYSSAPRQPAALQPPPPSSSSQGPFRDDEESIRQAQKHAKWAISALNFDDATTAVKELRIALQALGAH</sequence>
<dbReference type="STRING" id="105696.A0A1Y2MDV1"/>
<evidence type="ECO:0000256" key="6">
    <source>
        <dbReference type="ARBA" id="ARBA00022753"/>
    </source>
</evidence>
<dbReference type="Pfam" id="PF04652">
    <property type="entry name" value="Vta1"/>
    <property type="match status" value="1"/>
</dbReference>
<evidence type="ECO:0008006" key="14">
    <source>
        <dbReference type="Google" id="ProtNLM"/>
    </source>
</evidence>
<accession>A0A1Y2MDV1</accession>
<dbReference type="EMBL" id="KZ107838">
    <property type="protein sequence ID" value="OSS53408.1"/>
    <property type="molecule type" value="Genomic_DNA"/>
</dbReference>
<dbReference type="InterPro" id="IPR023175">
    <property type="entry name" value="Vta1/CALS_N_sf"/>
</dbReference>
<dbReference type="InterPro" id="IPR041212">
    <property type="entry name" value="Vta1_C"/>
</dbReference>
<dbReference type="PANTHER" id="PTHR46009">
    <property type="entry name" value="VACUOLAR PROTEIN SORTING-ASSOCIATED PROTEIN VTA1 HOMOLOG"/>
    <property type="match status" value="1"/>
</dbReference>
<feature type="compositionally biased region" description="Polar residues" evidence="9">
    <location>
        <begin position="251"/>
        <end position="260"/>
    </location>
</feature>
<evidence type="ECO:0000256" key="1">
    <source>
        <dbReference type="ARBA" id="ARBA00004481"/>
    </source>
</evidence>
<dbReference type="InParanoid" id="A0A1Y2MDV1"/>
<dbReference type="GO" id="GO:0010008">
    <property type="term" value="C:endosome membrane"/>
    <property type="evidence" value="ECO:0007669"/>
    <property type="project" value="UniProtKB-SubCell"/>
</dbReference>
<keyword evidence="5" id="KW-0963">Cytoplasm</keyword>
<evidence type="ECO:0000313" key="12">
    <source>
        <dbReference type="EMBL" id="OSS53408.1"/>
    </source>
</evidence>
<feature type="compositionally biased region" description="Polar residues" evidence="9">
    <location>
        <begin position="214"/>
        <end position="223"/>
    </location>
</feature>
<dbReference type="AlphaFoldDB" id="A0A1Y2MDV1"/>
<feature type="region of interest" description="Disordered" evidence="9">
    <location>
        <begin position="160"/>
        <end position="419"/>
    </location>
</feature>
<evidence type="ECO:0000256" key="2">
    <source>
        <dbReference type="ARBA" id="ARBA00004496"/>
    </source>
</evidence>
<dbReference type="OMA" id="AYWCEYH"/>
<evidence type="ECO:0000256" key="8">
    <source>
        <dbReference type="ARBA" id="ARBA00023136"/>
    </source>
</evidence>
<gene>
    <name evidence="12" type="ORF">B5807_00834</name>
</gene>
<comment type="subcellular location">
    <subcellularLocation>
        <location evidence="2">Cytoplasm</location>
    </subcellularLocation>
    <subcellularLocation>
        <location evidence="1">Endosome membrane</location>
        <topology evidence="1">Peripheral membrane protein</topology>
    </subcellularLocation>
</comment>
<comment type="similarity">
    <text evidence="3">Belongs to the VTA1 family.</text>
</comment>
<protein>
    <recommendedName>
        <fullName evidence="14">Vta1 C-terminal domain-containing protein</fullName>
    </recommendedName>
</protein>
<proteinExistence type="inferred from homology"/>
<name>A0A1Y2MDV1_EPING</name>
<keyword evidence="7" id="KW-0653">Protein transport</keyword>
<dbReference type="PANTHER" id="PTHR46009:SF1">
    <property type="entry name" value="VACUOLAR PROTEIN SORTING-ASSOCIATED PROTEIN VTA1 HOMOLOG"/>
    <property type="match status" value="1"/>
</dbReference>
<feature type="compositionally biased region" description="Polar residues" evidence="9">
    <location>
        <begin position="279"/>
        <end position="301"/>
    </location>
</feature>
<evidence type="ECO:0000256" key="7">
    <source>
        <dbReference type="ARBA" id="ARBA00022927"/>
    </source>
</evidence>
<feature type="domain" description="Vta1/callose synthase N-terminal" evidence="10">
    <location>
        <begin position="14"/>
        <end position="156"/>
    </location>
</feature>
<dbReference type="GO" id="GO:0032511">
    <property type="term" value="P:late endosome to vacuole transport via multivesicular body sorting pathway"/>
    <property type="evidence" value="ECO:0007669"/>
    <property type="project" value="InterPro"/>
</dbReference>
<dbReference type="InterPro" id="IPR044538">
    <property type="entry name" value="Vta1-like"/>
</dbReference>
<evidence type="ECO:0000256" key="5">
    <source>
        <dbReference type="ARBA" id="ARBA00022490"/>
    </source>
</evidence>
<evidence type="ECO:0000256" key="3">
    <source>
        <dbReference type="ARBA" id="ARBA00007895"/>
    </source>
</evidence>
<dbReference type="Gene3D" id="1.25.40.270">
    <property type="entry name" value="Vacuolar protein sorting-associated protein vta1"/>
    <property type="match status" value="1"/>
</dbReference>
<feature type="domain" description="Vta1 C-terminal" evidence="11">
    <location>
        <begin position="412"/>
        <end position="448"/>
    </location>
</feature>
<evidence type="ECO:0000259" key="10">
    <source>
        <dbReference type="Pfam" id="PF04652"/>
    </source>
</evidence>
<dbReference type="Pfam" id="PF18097">
    <property type="entry name" value="Vta1_C"/>
    <property type="match status" value="1"/>
</dbReference>
<keyword evidence="4" id="KW-0813">Transport</keyword>
<dbReference type="Gene3D" id="1.20.5.420">
    <property type="entry name" value="Immunoglobulin FC, subunit C"/>
    <property type="match status" value="1"/>
</dbReference>
<reference evidence="12 13" key="1">
    <citation type="journal article" date="2017" name="Genome Announc.">
        <title>Genome sequence of the saprophytic ascomycete Epicoccum nigrum ICMP 19927 strain isolated from New Zealand.</title>
        <authorList>
            <person name="Fokin M."/>
            <person name="Fleetwood D."/>
            <person name="Weir B.S."/>
            <person name="Villas-Boas S.G."/>
        </authorList>
    </citation>
    <scope>NUCLEOTIDE SEQUENCE [LARGE SCALE GENOMIC DNA]</scope>
    <source>
        <strain evidence="12 13">ICMP 19927</strain>
    </source>
</reference>
<keyword evidence="13" id="KW-1185">Reference proteome</keyword>
<keyword evidence="8" id="KW-0472">Membrane</keyword>
<evidence type="ECO:0000259" key="11">
    <source>
        <dbReference type="Pfam" id="PF18097"/>
    </source>
</evidence>
<dbReference type="GO" id="GO:0015031">
    <property type="term" value="P:protein transport"/>
    <property type="evidence" value="ECO:0007669"/>
    <property type="project" value="UniProtKB-KW"/>
</dbReference>
<dbReference type="Proteomes" id="UP000193240">
    <property type="component" value="Unassembled WGS sequence"/>
</dbReference>
<dbReference type="InterPro" id="IPR039431">
    <property type="entry name" value="Vta1/CALS_N"/>
</dbReference>
<evidence type="ECO:0000256" key="9">
    <source>
        <dbReference type="SAM" id="MobiDB-lite"/>
    </source>
</evidence>
<evidence type="ECO:0000256" key="4">
    <source>
        <dbReference type="ARBA" id="ARBA00022448"/>
    </source>
</evidence>
<keyword evidence="6" id="KW-0967">Endosome</keyword>
<dbReference type="GO" id="GO:0005771">
    <property type="term" value="C:multivesicular body"/>
    <property type="evidence" value="ECO:0007669"/>
    <property type="project" value="TreeGrafter"/>
</dbReference>
<organism evidence="12 13">
    <name type="scientific">Epicoccum nigrum</name>
    <name type="common">Soil fungus</name>
    <name type="synonym">Epicoccum purpurascens</name>
    <dbReference type="NCBI Taxonomy" id="105696"/>
    <lineage>
        <taxon>Eukaryota</taxon>
        <taxon>Fungi</taxon>
        <taxon>Dikarya</taxon>
        <taxon>Ascomycota</taxon>
        <taxon>Pezizomycotina</taxon>
        <taxon>Dothideomycetes</taxon>
        <taxon>Pleosporomycetidae</taxon>
        <taxon>Pleosporales</taxon>
        <taxon>Pleosporineae</taxon>
        <taxon>Didymellaceae</taxon>
        <taxon>Epicoccum</taxon>
    </lineage>
</organism>
<evidence type="ECO:0000313" key="13">
    <source>
        <dbReference type="Proteomes" id="UP000193240"/>
    </source>
</evidence>